<evidence type="ECO:0000313" key="8">
    <source>
        <dbReference type="EMBL" id="SVB52608.1"/>
    </source>
</evidence>
<evidence type="ECO:0000256" key="5">
    <source>
        <dbReference type="ARBA" id="ARBA00023136"/>
    </source>
</evidence>
<feature type="transmembrane region" description="Helical" evidence="6">
    <location>
        <begin position="54"/>
        <end position="80"/>
    </location>
</feature>
<dbReference type="AlphaFoldDB" id="A0A382EPJ4"/>
<feature type="non-terminal residue" evidence="8">
    <location>
        <position position="237"/>
    </location>
</feature>
<feature type="domain" description="VTT" evidence="7">
    <location>
        <begin position="67"/>
        <end position="185"/>
    </location>
</feature>
<feature type="non-terminal residue" evidence="8">
    <location>
        <position position="1"/>
    </location>
</feature>
<keyword evidence="5 6" id="KW-0472">Membrane</keyword>
<feature type="transmembrane region" description="Helical" evidence="6">
    <location>
        <begin position="86"/>
        <end position="108"/>
    </location>
</feature>
<evidence type="ECO:0000256" key="1">
    <source>
        <dbReference type="ARBA" id="ARBA00004651"/>
    </source>
</evidence>
<dbReference type="PANTHER" id="PTHR12677">
    <property type="entry name" value="GOLGI APPARATUS MEMBRANE PROTEIN TVP38-RELATED"/>
    <property type="match status" value="1"/>
</dbReference>
<dbReference type="Pfam" id="PF09335">
    <property type="entry name" value="VTT_dom"/>
    <property type="match status" value="1"/>
</dbReference>
<reference evidence="8" key="1">
    <citation type="submission" date="2018-05" db="EMBL/GenBank/DDBJ databases">
        <authorList>
            <person name="Lanie J.A."/>
            <person name="Ng W.-L."/>
            <person name="Kazmierczak K.M."/>
            <person name="Andrzejewski T.M."/>
            <person name="Davidsen T.M."/>
            <person name="Wayne K.J."/>
            <person name="Tettelin H."/>
            <person name="Glass J.I."/>
            <person name="Rusch D."/>
            <person name="Podicherti R."/>
            <person name="Tsui H.-C.T."/>
            <person name="Winkler M.E."/>
        </authorList>
    </citation>
    <scope>NUCLEOTIDE SEQUENCE</scope>
</reference>
<evidence type="ECO:0000259" key="7">
    <source>
        <dbReference type="Pfam" id="PF09335"/>
    </source>
</evidence>
<feature type="transmembrane region" description="Helical" evidence="6">
    <location>
        <begin position="15"/>
        <end position="33"/>
    </location>
</feature>
<organism evidence="8">
    <name type="scientific">marine metagenome</name>
    <dbReference type="NCBI Taxonomy" id="408172"/>
    <lineage>
        <taxon>unclassified sequences</taxon>
        <taxon>metagenomes</taxon>
        <taxon>ecological metagenomes</taxon>
    </lineage>
</organism>
<dbReference type="InterPro" id="IPR032816">
    <property type="entry name" value="VTT_dom"/>
</dbReference>
<accession>A0A382EPJ4</accession>
<dbReference type="PANTHER" id="PTHR12677:SF59">
    <property type="entry name" value="GOLGI APPARATUS MEMBRANE PROTEIN TVP38-RELATED"/>
    <property type="match status" value="1"/>
</dbReference>
<dbReference type="InterPro" id="IPR015414">
    <property type="entry name" value="TMEM64"/>
</dbReference>
<protein>
    <recommendedName>
        <fullName evidence="7">VTT domain-containing protein</fullName>
    </recommendedName>
</protein>
<dbReference type="GO" id="GO:0005886">
    <property type="term" value="C:plasma membrane"/>
    <property type="evidence" value="ECO:0007669"/>
    <property type="project" value="UniProtKB-SubCell"/>
</dbReference>
<keyword evidence="2" id="KW-1003">Cell membrane</keyword>
<evidence type="ECO:0000256" key="6">
    <source>
        <dbReference type="SAM" id="Phobius"/>
    </source>
</evidence>
<sequence>VSKLIATINRYRNPLFLVVIALGLILVSVFLPVRDWLTTGIIWINANHSVAWAIFILTYALAPIFLVPGTILTLAAGFAFGLPMGVLLVSVGSLLGAVNAFLIGRFFARDWVSRHLARTPTFNALDDATHDHGFLIVLLTRLSPLIPFNALNYILGLTKVGLKDYCLATWIGMLPATLAYTYAGSATKDIFAITTGASQKSTANYVLLLIGLISTVVLVIFLAQKAKRILNEHLQLH</sequence>
<keyword evidence="3 6" id="KW-0812">Transmembrane</keyword>
<proteinExistence type="predicted"/>
<name>A0A382EPJ4_9ZZZZ</name>
<evidence type="ECO:0000256" key="3">
    <source>
        <dbReference type="ARBA" id="ARBA00022692"/>
    </source>
</evidence>
<gene>
    <name evidence="8" type="ORF">METZ01_LOCUS205462</name>
</gene>
<dbReference type="EMBL" id="UINC01045627">
    <property type="protein sequence ID" value="SVB52608.1"/>
    <property type="molecule type" value="Genomic_DNA"/>
</dbReference>
<keyword evidence="4 6" id="KW-1133">Transmembrane helix</keyword>
<feature type="transmembrane region" description="Helical" evidence="6">
    <location>
        <begin position="165"/>
        <end position="183"/>
    </location>
</feature>
<comment type="subcellular location">
    <subcellularLocation>
        <location evidence="1">Cell membrane</location>
        <topology evidence="1">Multi-pass membrane protein</topology>
    </subcellularLocation>
</comment>
<evidence type="ECO:0000256" key="2">
    <source>
        <dbReference type="ARBA" id="ARBA00022475"/>
    </source>
</evidence>
<feature type="transmembrane region" description="Helical" evidence="6">
    <location>
        <begin position="203"/>
        <end position="223"/>
    </location>
</feature>
<evidence type="ECO:0000256" key="4">
    <source>
        <dbReference type="ARBA" id="ARBA00022989"/>
    </source>
</evidence>